<dbReference type="FunFam" id="2.40.30.170:FF:000010">
    <property type="entry name" value="Efflux RND transporter periplasmic adaptor subunit"/>
    <property type="match status" value="1"/>
</dbReference>
<comment type="subcellular location">
    <subcellularLocation>
        <location evidence="1">Cell envelope</location>
    </subcellularLocation>
</comment>
<evidence type="ECO:0000256" key="3">
    <source>
        <dbReference type="ARBA" id="ARBA00022448"/>
    </source>
</evidence>
<dbReference type="InterPro" id="IPR058627">
    <property type="entry name" value="MdtA-like_C"/>
</dbReference>
<evidence type="ECO:0000313" key="9">
    <source>
        <dbReference type="EMBL" id="NEU73325.1"/>
    </source>
</evidence>
<feature type="region of interest" description="Disordered" evidence="5">
    <location>
        <begin position="442"/>
        <end position="470"/>
    </location>
</feature>
<feature type="compositionally biased region" description="Low complexity" evidence="5">
    <location>
        <begin position="368"/>
        <end position="377"/>
    </location>
</feature>
<gene>
    <name evidence="9" type="ORF">PI95_012295</name>
</gene>
<dbReference type="Pfam" id="PF25954">
    <property type="entry name" value="Beta-barrel_RND_2"/>
    <property type="match status" value="1"/>
</dbReference>
<dbReference type="EMBL" id="JTCM02000021">
    <property type="protein sequence ID" value="NEU73325.1"/>
    <property type="molecule type" value="Genomic_DNA"/>
</dbReference>
<feature type="coiled-coil region" evidence="4">
    <location>
        <begin position="133"/>
        <end position="167"/>
    </location>
</feature>
<dbReference type="Pfam" id="PF25917">
    <property type="entry name" value="BSH_RND"/>
    <property type="match status" value="1"/>
</dbReference>
<feature type="compositionally biased region" description="Polar residues" evidence="5">
    <location>
        <begin position="388"/>
        <end position="408"/>
    </location>
</feature>
<organism evidence="9 10">
    <name type="scientific">Hassallia byssoidea VB512170</name>
    <dbReference type="NCBI Taxonomy" id="1304833"/>
    <lineage>
        <taxon>Bacteria</taxon>
        <taxon>Bacillati</taxon>
        <taxon>Cyanobacteriota</taxon>
        <taxon>Cyanophyceae</taxon>
        <taxon>Nostocales</taxon>
        <taxon>Tolypothrichaceae</taxon>
        <taxon>Hassallia</taxon>
    </lineage>
</organism>
<dbReference type="InterPro" id="IPR058625">
    <property type="entry name" value="MdtA-like_BSH"/>
</dbReference>
<dbReference type="SUPFAM" id="SSF111369">
    <property type="entry name" value="HlyD-like secretion proteins"/>
    <property type="match status" value="2"/>
</dbReference>
<feature type="coiled-coil region" evidence="4">
    <location>
        <begin position="192"/>
        <end position="226"/>
    </location>
</feature>
<dbReference type="Gene3D" id="2.40.420.20">
    <property type="match status" value="1"/>
</dbReference>
<dbReference type="GO" id="GO:0015562">
    <property type="term" value="F:efflux transmembrane transporter activity"/>
    <property type="evidence" value="ECO:0007669"/>
    <property type="project" value="TreeGrafter"/>
</dbReference>
<dbReference type="GO" id="GO:1990281">
    <property type="term" value="C:efflux pump complex"/>
    <property type="evidence" value="ECO:0007669"/>
    <property type="project" value="TreeGrafter"/>
</dbReference>
<evidence type="ECO:0000256" key="4">
    <source>
        <dbReference type="SAM" id="Coils"/>
    </source>
</evidence>
<feature type="domain" description="CusB-like beta-barrel" evidence="7">
    <location>
        <begin position="285"/>
        <end position="355"/>
    </location>
</feature>
<dbReference type="AlphaFoldDB" id="A0A846H7R1"/>
<dbReference type="RefSeq" id="WP_163518839.1">
    <property type="nucleotide sequence ID" value="NZ_JTCM02000021.1"/>
</dbReference>
<feature type="compositionally biased region" description="Basic and acidic residues" evidence="5">
    <location>
        <begin position="461"/>
        <end position="470"/>
    </location>
</feature>
<dbReference type="NCBIfam" id="TIGR01730">
    <property type="entry name" value="RND_mfp"/>
    <property type="match status" value="1"/>
</dbReference>
<accession>A0A846H7R1</accession>
<keyword evidence="3" id="KW-0813">Transport</keyword>
<dbReference type="Pfam" id="PF25967">
    <property type="entry name" value="RND-MFP_C"/>
    <property type="match status" value="1"/>
</dbReference>
<evidence type="ECO:0000259" key="6">
    <source>
        <dbReference type="Pfam" id="PF25917"/>
    </source>
</evidence>
<evidence type="ECO:0000259" key="8">
    <source>
        <dbReference type="Pfam" id="PF25967"/>
    </source>
</evidence>
<feature type="domain" description="Multidrug resistance protein MdtA-like C-terminal permuted SH3" evidence="8">
    <location>
        <begin position="398"/>
        <end position="442"/>
    </location>
</feature>
<evidence type="ECO:0000259" key="7">
    <source>
        <dbReference type="Pfam" id="PF25954"/>
    </source>
</evidence>
<evidence type="ECO:0000256" key="2">
    <source>
        <dbReference type="ARBA" id="ARBA00009477"/>
    </source>
</evidence>
<sequence>MSHKYTRRQGGKQITLSPDSPVSSIKLIACVLGVGLLTMSCGSLPKESADAQSQRGSGKEQGNNATAVDVAIARTELLRPQSEYTGDTYAFRVVSLRSQVEGRLLALNVDIGNAVKNGQVIGQLDDALLLTALKQAEAELAARQSEVARARTQVGNARAEVERLRLVVVQAQADSQRQQKLLKEGAIALQAAEQSQTEARTATQALRAATEQVRTEQQAVAAAQGRVVAQQALVAEAKERRSYAKLIAPIAGVITEKVTEPGNLVQPGNEILKIGDFSRAKVLVKQVSEKELAKIQLGQSVEVSLDAFPNKKYTGKVIRISPAADVTARLVPVEVEIPNTDGKIGSGLLARVKFPPAQQRVVIPQTAIQAQQNAQTQRSGGVSPPSPTNRETPNQNRNGTVFVINNTDGKPKVTARSVTLGERADSKVEILSGLKPGESYVVRSGNPLKDGQDVRISVISEKPESAPKNN</sequence>
<comment type="caution">
    <text evidence="9">The sequence shown here is derived from an EMBL/GenBank/DDBJ whole genome shotgun (WGS) entry which is preliminary data.</text>
</comment>
<comment type="similarity">
    <text evidence="2">Belongs to the membrane fusion protein (MFP) (TC 8.A.1) family.</text>
</comment>
<keyword evidence="4" id="KW-0175">Coiled coil</keyword>
<dbReference type="InterPro" id="IPR058792">
    <property type="entry name" value="Beta-barrel_RND_2"/>
</dbReference>
<reference evidence="9 10" key="1">
    <citation type="journal article" date="2015" name="Genome Announc.">
        <title>Draft Genome Sequence of Cyanobacterium Hassallia byssoidea Strain VB512170, Isolated from Monuments in India.</title>
        <authorList>
            <person name="Singh D."/>
            <person name="Chandrababunaidu M.M."/>
            <person name="Panda A."/>
            <person name="Sen D."/>
            <person name="Bhattacharyya S."/>
            <person name="Adhikary S.P."/>
            <person name="Tripathy S."/>
        </authorList>
    </citation>
    <scope>NUCLEOTIDE SEQUENCE [LARGE SCALE GENOMIC DNA]</scope>
    <source>
        <strain evidence="9 10">VB512170</strain>
    </source>
</reference>
<evidence type="ECO:0000313" key="10">
    <source>
        <dbReference type="Proteomes" id="UP000031549"/>
    </source>
</evidence>
<proteinExistence type="inferred from homology"/>
<dbReference type="Proteomes" id="UP000031549">
    <property type="component" value="Unassembled WGS sequence"/>
</dbReference>
<dbReference type="Gene3D" id="2.40.50.100">
    <property type="match status" value="1"/>
</dbReference>
<evidence type="ECO:0000256" key="5">
    <source>
        <dbReference type="SAM" id="MobiDB-lite"/>
    </source>
</evidence>
<dbReference type="InterPro" id="IPR006143">
    <property type="entry name" value="RND_pump_MFP"/>
</dbReference>
<feature type="domain" description="Multidrug resistance protein MdtA-like barrel-sandwich hybrid" evidence="6">
    <location>
        <begin position="92"/>
        <end position="270"/>
    </location>
</feature>
<dbReference type="Gene3D" id="2.40.30.170">
    <property type="match status" value="1"/>
</dbReference>
<keyword evidence="10" id="KW-1185">Reference proteome</keyword>
<protein>
    <submittedName>
        <fullName evidence="9">Efflux RND transporter periplasmic adaptor subunit</fullName>
    </submittedName>
</protein>
<evidence type="ECO:0000256" key="1">
    <source>
        <dbReference type="ARBA" id="ARBA00004196"/>
    </source>
</evidence>
<dbReference type="Gene3D" id="1.10.287.470">
    <property type="entry name" value="Helix hairpin bin"/>
    <property type="match status" value="1"/>
</dbReference>
<feature type="region of interest" description="Disordered" evidence="5">
    <location>
        <begin position="368"/>
        <end position="408"/>
    </location>
</feature>
<name>A0A846H7R1_9CYAN</name>
<dbReference type="PANTHER" id="PTHR30469">
    <property type="entry name" value="MULTIDRUG RESISTANCE PROTEIN MDTA"/>
    <property type="match status" value="1"/>
</dbReference>
<dbReference type="PANTHER" id="PTHR30469:SF15">
    <property type="entry name" value="HLYD FAMILY OF SECRETION PROTEINS"/>
    <property type="match status" value="1"/>
</dbReference>